<reference evidence="3" key="1">
    <citation type="submission" date="2016-06" db="UniProtKB">
        <authorList>
            <consortium name="WormBaseParasite"/>
        </authorList>
    </citation>
    <scope>IDENTIFICATION</scope>
</reference>
<dbReference type="AlphaFoldDB" id="A0A183KHN9"/>
<reference evidence="1 2" key="2">
    <citation type="submission" date="2018-11" db="EMBL/GenBank/DDBJ databases">
        <authorList>
            <consortium name="Pathogen Informatics"/>
        </authorList>
    </citation>
    <scope>NUCLEOTIDE SEQUENCE [LARGE SCALE GENOMIC DNA]</scope>
    <source>
        <strain evidence="1">Dakar</strain>
        <strain evidence="2">Dakar, Senegal</strain>
    </source>
</reference>
<gene>
    <name evidence="1" type="ORF">SCUD_LOCUS14540</name>
</gene>
<dbReference type="Proteomes" id="UP000279833">
    <property type="component" value="Unassembled WGS sequence"/>
</dbReference>
<organism evidence="3">
    <name type="scientific">Schistosoma curassoni</name>
    <dbReference type="NCBI Taxonomy" id="6186"/>
    <lineage>
        <taxon>Eukaryota</taxon>
        <taxon>Metazoa</taxon>
        <taxon>Spiralia</taxon>
        <taxon>Lophotrochozoa</taxon>
        <taxon>Platyhelminthes</taxon>
        <taxon>Trematoda</taxon>
        <taxon>Digenea</taxon>
        <taxon>Strigeidida</taxon>
        <taxon>Schistosomatoidea</taxon>
        <taxon>Schistosomatidae</taxon>
        <taxon>Schistosoma</taxon>
    </lineage>
</organism>
<dbReference type="STRING" id="6186.A0A183KHN9"/>
<dbReference type="EMBL" id="UZAK01036802">
    <property type="protein sequence ID" value="VDP56708.1"/>
    <property type="molecule type" value="Genomic_DNA"/>
</dbReference>
<evidence type="ECO:0000313" key="1">
    <source>
        <dbReference type="EMBL" id="VDP56708.1"/>
    </source>
</evidence>
<sequence>MDPMCGMNTNILSIVLEDIVDIDSKGRGKNKLIWLPKYVVLKRFSLLFYTSKCEYESNPSLAEEIPLYRFAL</sequence>
<evidence type="ECO:0000313" key="3">
    <source>
        <dbReference type="WBParaSite" id="SCUD_0001454301-mRNA-1"/>
    </source>
</evidence>
<proteinExistence type="predicted"/>
<evidence type="ECO:0000313" key="2">
    <source>
        <dbReference type="Proteomes" id="UP000279833"/>
    </source>
</evidence>
<name>A0A183KHN9_9TREM</name>
<protein>
    <submittedName>
        <fullName evidence="3">PH domain-containing protein</fullName>
    </submittedName>
</protein>
<accession>A0A183KHN9</accession>
<keyword evidence="2" id="KW-1185">Reference proteome</keyword>
<dbReference type="WBParaSite" id="SCUD_0001454301-mRNA-1">
    <property type="protein sequence ID" value="SCUD_0001454301-mRNA-1"/>
    <property type="gene ID" value="SCUD_0001454301"/>
</dbReference>